<dbReference type="AlphaFoldDB" id="A0AAV6UTT1"/>
<protein>
    <submittedName>
        <fullName evidence="1">Uncharacterized protein</fullName>
    </submittedName>
</protein>
<keyword evidence="2" id="KW-1185">Reference proteome</keyword>
<organism evidence="1 2">
    <name type="scientific">Oedothorax gibbosus</name>
    <dbReference type="NCBI Taxonomy" id="931172"/>
    <lineage>
        <taxon>Eukaryota</taxon>
        <taxon>Metazoa</taxon>
        <taxon>Ecdysozoa</taxon>
        <taxon>Arthropoda</taxon>
        <taxon>Chelicerata</taxon>
        <taxon>Arachnida</taxon>
        <taxon>Araneae</taxon>
        <taxon>Araneomorphae</taxon>
        <taxon>Entelegynae</taxon>
        <taxon>Araneoidea</taxon>
        <taxon>Linyphiidae</taxon>
        <taxon>Erigoninae</taxon>
        <taxon>Oedothorax</taxon>
    </lineage>
</organism>
<gene>
    <name evidence="1" type="ORF">JTE90_028252</name>
</gene>
<sequence length="90" mass="10088">MYLATVGLKDRFGSRGVGLATGIRSRVAKVRDTDNGRASPNQVTLKLQPKLDLDEKQNARMAKKRVNLHRLALIQSHYNTYELEPPSKAI</sequence>
<evidence type="ECO:0000313" key="2">
    <source>
        <dbReference type="Proteomes" id="UP000827092"/>
    </source>
</evidence>
<proteinExistence type="predicted"/>
<dbReference type="Proteomes" id="UP000827092">
    <property type="component" value="Unassembled WGS sequence"/>
</dbReference>
<accession>A0AAV6UTT1</accession>
<evidence type="ECO:0000313" key="1">
    <source>
        <dbReference type="EMBL" id="KAG8186956.1"/>
    </source>
</evidence>
<name>A0AAV6UTT1_9ARAC</name>
<reference evidence="1 2" key="1">
    <citation type="journal article" date="2022" name="Nat. Ecol. Evol.">
        <title>A masculinizing supergene underlies an exaggerated male reproductive morph in a spider.</title>
        <authorList>
            <person name="Hendrickx F."/>
            <person name="De Corte Z."/>
            <person name="Sonet G."/>
            <person name="Van Belleghem S.M."/>
            <person name="Kostlbacher S."/>
            <person name="Vangestel C."/>
        </authorList>
    </citation>
    <scope>NUCLEOTIDE SEQUENCE [LARGE SCALE GENOMIC DNA]</scope>
    <source>
        <strain evidence="1">W744_W776</strain>
    </source>
</reference>
<comment type="caution">
    <text evidence="1">The sequence shown here is derived from an EMBL/GenBank/DDBJ whole genome shotgun (WGS) entry which is preliminary data.</text>
</comment>
<dbReference type="EMBL" id="JAFNEN010000283">
    <property type="protein sequence ID" value="KAG8186956.1"/>
    <property type="molecule type" value="Genomic_DNA"/>
</dbReference>